<dbReference type="EC" id="3.1.3.16" evidence="13"/>
<gene>
    <name evidence="15" type="ORF">BC938DRAFT_473987</name>
</gene>
<protein>
    <recommendedName>
        <fullName evidence="13">Serine/threonine-protein phosphatase</fullName>
        <ecNumber evidence="13">3.1.3.16</ecNumber>
    </recommendedName>
</protein>
<dbReference type="GO" id="GO:0046872">
    <property type="term" value="F:metal ion binding"/>
    <property type="evidence" value="ECO:0007669"/>
    <property type="project" value="UniProtKB-KW"/>
</dbReference>
<comment type="similarity">
    <text evidence="3">Belongs to the PPP phosphatase family. PP-2B subfamily.</text>
</comment>
<evidence type="ECO:0000256" key="4">
    <source>
        <dbReference type="ARBA" id="ARBA00011112"/>
    </source>
</evidence>
<dbReference type="PRINTS" id="PR00114">
    <property type="entry name" value="STPHPHTASE"/>
</dbReference>
<comment type="catalytic activity">
    <reaction evidence="12 13">
        <text>O-phospho-L-threonyl-[protein] + H2O = L-threonyl-[protein] + phosphate</text>
        <dbReference type="Rhea" id="RHEA:47004"/>
        <dbReference type="Rhea" id="RHEA-COMP:11060"/>
        <dbReference type="Rhea" id="RHEA-COMP:11605"/>
        <dbReference type="ChEBI" id="CHEBI:15377"/>
        <dbReference type="ChEBI" id="CHEBI:30013"/>
        <dbReference type="ChEBI" id="CHEBI:43474"/>
        <dbReference type="ChEBI" id="CHEBI:61977"/>
        <dbReference type="EC" id="3.1.3.16"/>
    </reaction>
</comment>
<proteinExistence type="inferred from homology"/>
<keyword evidence="9" id="KW-0904">Protein phosphatase</keyword>
<dbReference type="EMBL" id="RBNJ01016951">
    <property type="protein sequence ID" value="RUS24182.1"/>
    <property type="molecule type" value="Genomic_DNA"/>
</dbReference>
<accession>A0A433Q375</accession>
<reference evidence="15 16" key="1">
    <citation type="journal article" date="2018" name="New Phytol.">
        <title>Phylogenomics of Endogonaceae and evolution of mycorrhizas within Mucoromycota.</title>
        <authorList>
            <person name="Chang Y."/>
            <person name="Desiro A."/>
            <person name="Na H."/>
            <person name="Sandor L."/>
            <person name="Lipzen A."/>
            <person name="Clum A."/>
            <person name="Barry K."/>
            <person name="Grigoriev I.V."/>
            <person name="Martin F.M."/>
            <person name="Stajich J.E."/>
            <person name="Smith M.E."/>
            <person name="Bonito G."/>
            <person name="Spatafora J.W."/>
        </authorList>
    </citation>
    <scope>NUCLEOTIDE SEQUENCE [LARGE SCALE GENOMIC DNA]</scope>
    <source>
        <strain evidence="15 16">AD002</strain>
    </source>
</reference>
<dbReference type="SMART" id="SM00156">
    <property type="entry name" value="PP2Ac"/>
    <property type="match status" value="1"/>
</dbReference>
<dbReference type="CDD" id="cd07416">
    <property type="entry name" value="MPP_PP2B"/>
    <property type="match status" value="1"/>
</dbReference>
<dbReference type="GO" id="GO:0005516">
    <property type="term" value="F:calmodulin binding"/>
    <property type="evidence" value="ECO:0007669"/>
    <property type="project" value="UniProtKB-KW"/>
</dbReference>
<keyword evidence="7" id="KW-0862">Zinc</keyword>
<evidence type="ECO:0000256" key="12">
    <source>
        <dbReference type="ARBA" id="ARBA00048336"/>
    </source>
</evidence>
<comment type="caution">
    <text evidence="15">The sequence shown here is derived from an EMBL/GenBank/DDBJ whole genome shotgun (WGS) entry which is preliminary data.</text>
</comment>
<evidence type="ECO:0000259" key="14">
    <source>
        <dbReference type="PROSITE" id="PS00125"/>
    </source>
</evidence>
<evidence type="ECO:0000256" key="5">
    <source>
        <dbReference type="ARBA" id="ARBA00022723"/>
    </source>
</evidence>
<evidence type="ECO:0000256" key="3">
    <source>
        <dbReference type="ARBA" id="ARBA00009905"/>
    </source>
</evidence>
<feature type="non-terminal residue" evidence="15">
    <location>
        <position position="471"/>
    </location>
</feature>
<dbReference type="PROSITE" id="PS00125">
    <property type="entry name" value="SER_THR_PHOSPHATASE"/>
    <property type="match status" value="1"/>
</dbReference>
<dbReference type="GO" id="GO:0097720">
    <property type="term" value="P:calcineurin-mediated signaling"/>
    <property type="evidence" value="ECO:0007669"/>
    <property type="project" value="InterPro"/>
</dbReference>
<dbReference type="GO" id="GO:0033192">
    <property type="term" value="F:calmodulin-dependent protein phosphatase activity"/>
    <property type="evidence" value="ECO:0007669"/>
    <property type="project" value="InterPro"/>
</dbReference>
<keyword evidence="16" id="KW-1185">Reference proteome</keyword>
<comment type="cofactor">
    <cofactor evidence="2">
        <name>Fe(3+)</name>
        <dbReference type="ChEBI" id="CHEBI:29034"/>
    </cofactor>
</comment>
<dbReference type="PANTHER" id="PTHR45673">
    <property type="entry name" value="SERINE/THREONINE-PROTEIN PHOSPHATASE 2B CATALYTIC SUBUNIT 1-RELATED"/>
    <property type="match status" value="1"/>
</dbReference>
<name>A0A433Q375_9FUNG</name>
<sequence>MTEPSSPPTQNPLPRDVNAAIRKLQNKAPVPTIDFSVHTMDDGAVVSTRERVIKEVQGPATSLPTDEEFFSSEKPELPDIAFLKNHFYREGRLTEDQALFILQKGSELLKKESNLLEVGAPITGTVLVDIHLCGDIHGQYYDLMKLFEVGGDPANTTYLFLGDYVDRGYFSIECVLYLWSLKMWYPDTLFLLRGNHECRHLTDYFTFKLECKHKYSEKVYEACMESFCALPLAAIMNKQFLCIHGGLSPELNTLDDLRNVSLYGVGTPINRFREPPTHGIMCDLLWSDPLEEFGQEKTNETFIHNHVRGCSFFFSYHAACQFLEKNNLLSIIRAHEAQDAGYRMYRKTKTTGFPSVMTIFSAPNYLDVYNNKAAVLKYENNVMNIRQFNCLALGTQVALSNFHSKPIENVAGGESRRPDSVVTFGPRRAAPEVRIQRQRGNHGRGVPYPTSGYDLRINSEVNKGHWSKGIK</sequence>
<dbReference type="Pfam" id="PF00149">
    <property type="entry name" value="Metallophos"/>
    <property type="match status" value="1"/>
</dbReference>
<dbReference type="InterPro" id="IPR029052">
    <property type="entry name" value="Metallo-depent_PP-like"/>
</dbReference>
<dbReference type="InterPro" id="IPR043360">
    <property type="entry name" value="PP2B"/>
</dbReference>
<evidence type="ECO:0000256" key="1">
    <source>
        <dbReference type="ARBA" id="ARBA00001947"/>
    </source>
</evidence>
<dbReference type="SUPFAM" id="SSF56300">
    <property type="entry name" value="Metallo-dependent phosphatases"/>
    <property type="match status" value="1"/>
</dbReference>
<evidence type="ECO:0000313" key="16">
    <source>
        <dbReference type="Proteomes" id="UP000274822"/>
    </source>
</evidence>
<dbReference type="InterPro" id="IPR041751">
    <property type="entry name" value="MPP_PP2B"/>
</dbReference>
<evidence type="ECO:0000256" key="11">
    <source>
        <dbReference type="ARBA" id="ARBA00047761"/>
    </source>
</evidence>
<keyword evidence="5" id="KW-0479">Metal-binding</keyword>
<dbReference type="InterPro" id="IPR006186">
    <property type="entry name" value="Ser/Thr-sp_prot-phosphatase"/>
</dbReference>
<evidence type="ECO:0000256" key="8">
    <source>
        <dbReference type="ARBA" id="ARBA00022860"/>
    </source>
</evidence>
<organism evidence="15 16">
    <name type="scientific">Jimgerdemannia flammicorona</name>
    <dbReference type="NCBI Taxonomy" id="994334"/>
    <lineage>
        <taxon>Eukaryota</taxon>
        <taxon>Fungi</taxon>
        <taxon>Fungi incertae sedis</taxon>
        <taxon>Mucoromycota</taxon>
        <taxon>Mucoromycotina</taxon>
        <taxon>Endogonomycetes</taxon>
        <taxon>Endogonales</taxon>
        <taxon>Endogonaceae</taxon>
        <taxon>Jimgerdemannia</taxon>
    </lineage>
</organism>
<evidence type="ECO:0000256" key="7">
    <source>
        <dbReference type="ARBA" id="ARBA00022833"/>
    </source>
</evidence>
<comment type="subunit">
    <text evidence="4">Composed of two components (A and B), the A component is the catalytic subunit and the B component confers calcium sensitivity.</text>
</comment>
<evidence type="ECO:0000256" key="6">
    <source>
        <dbReference type="ARBA" id="ARBA00022801"/>
    </source>
</evidence>
<dbReference type="Proteomes" id="UP000274822">
    <property type="component" value="Unassembled WGS sequence"/>
</dbReference>
<comment type="cofactor">
    <cofactor evidence="1">
        <name>Zn(2+)</name>
        <dbReference type="ChEBI" id="CHEBI:29105"/>
    </cofactor>
</comment>
<evidence type="ECO:0000256" key="13">
    <source>
        <dbReference type="RuleBase" id="RU004273"/>
    </source>
</evidence>
<evidence type="ECO:0000256" key="10">
    <source>
        <dbReference type="ARBA" id="ARBA00023004"/>
    </source>
</evidence>
<dbReference type="InterPro" id="IPR004843">
    <property type="entry name" value="Calcineurin-like_PHP"/>
</dbReference>
<evidence type="ECO:0000313" key="15">
    <source>
        <dbReference type="EMBL" id="RUS24182.1"/>
    </source>
</evidence>
<keyword evidence="6 13" id="KW-0378">Hydrolase</keyword>
<keyword evidence="10" id="KW-0408">Iron</keyword>
<dbReference type="AlphaFoldDB" id="A0A433Q375"/>
<dbReference type="Gene3D" id="3.60.21.10">
    <property type="match status" value="1"/>
</dbReference>
<feature type="domain" description="Serine/threonine specific protein phosphatases" evidence="14">
    <location>
        <begin position="192"/>
        <end position="197"/>
    </location>
</feature>
<comment type="catalytic activity">
    <reaction evidence="11">
        <text>O-phospho-L-seryl-[protein] + H2O = L-seryl-[protein] + phosphate</text>
        <dbReference type="Rhea" id="RHEA:20629"/>
        <dbReference type="Rhea" id="RHEA-COMP:9863"/>
        <dbReference type="Rhea" id="RHEA-COMP:11604"/>
        <dbReference type="ChEBI" id="CHEBI:15377"/>
        <dbReference type="ChEBI" id="CHEBI:29999"/>
        <dbReference type="ChEBI" id="CHEBI:43474"/>
        <dbReference type="ChEBI" id="CHEBI:83421"/>
        <dbReference type="EC" id="3.1.3.16"/>
    </reaction>
</comment>
<evidence type="ECO:0000256" key="2">
    <source>
        <dbReference type="ARBA" id="ARBA00001965"/>
    </source>
</evidence>
<keyword evidence="8" id="KW-0112">Calmodulin-binding</keyword>
<evidence type="ECO:0000256" key="9">
    <source>
        <dbReference type="ARBA" id="ARBA00022912"/>
    </source>
</evidence>